<dbReference type="Proteomes" id="UP000266482">
    <property type="component" value="Unassembled WGS sequence"/>
</dbReference>
<keyword evidence="9" id="KW-1185">Reference proteome</keyword>
<dbReference type="Pfam" id="PF02465">
    <property type="entry name" value="FliD_N"/>
    <property type="match status" value="1"/>
</dbReference>
<sequence>MRLSGFASGLDVDSMVKELMKARRTTYDNMVKNRTKVEWQQEDYRTMSSKIVDFRNNKLASYNLSNAINAKTSEVSGETNALTMNSTGSKAAGGINVTVTEVATAANTIYEFNNKNGGVEKTLGELGFASADADNIVVKINGVEIKAAKTGTLSDLAAAINAKSSTAKASALYDAASGKFSITATKTGVTDPGTNTGLNIEGFSTDIGAASEFIKSVDDTNKGKNAEITVNGINYKQSSNRFSINGFDFTVKAKTTTANGASITAVQDTNKIMETIKSFVNDYNSLISTIGKELSEAKYRTYAPLSADEKKEMSDKEIELWEEKARSGTLRNDSTLSKFVNELRSTTLSLVKGIKLPDGTSVSIGITTGSYTEKGKLVLDETKLRSALESNPEEVTALFSGSTGVFSKMRDSAMTALTSLQERAGTSLTSSDPSSSFMENSLLSNQIRQMKSREDLLLDRLKRQEDQYYKQFTAMETAINKYNSQASTFSSF</sequence>
<dbReference type="InterPro" id="IPR040026">
    <property type="entry name" value="FliD"/>
</dbReference>
<keyword evidence="8" id="KW-0282">Flagellum</keyword>
<comment type="function">
    <text evidence="5">Required for morphogenesis and for the elongation of the flagellar filament by facilitating polymerization of the flagellin monomers at the tip of growing filament. Forms a capping structure, which prevents flagellin subunits (transported through the central channel of the flagellum) from leaking out without polymerization at the distal end.</text>
</comment>
<dbReference type="GO" id="GO:0071973">
    <property type="term" value="P:bacterial-type flagellum-dependent cell motility"/>
    <property type="evidence" value="ECO:0007669"/>
    <property type="project" value="TreeGrafter"/>
</dbReference>
<dbReference type="GO" id="GO:0005576">
    <property type="term" value="C:extracellular region"/>
    <property type="evidence" value="ECO:0007669"/>
    <property type="project" value="UniProtKB-SubCell"/>
</dbReference>
<keyword evidence="5" id="KW-0964">Secreted</keyword>
<comment type="caution">
    <text evidence="8">The sequence shown here is derived from an EMBL/GenBank/DDBJ whole genome shotgun (WGS) entry which is preliminary data.</text>
</comment>
<keyword evidence="4 5" id="KW-0975">Bacterial flagellum</keyword>
<name>A0A3A1UJI4_9BACL</name>
<evidence type="ECO:0000259" key="7">
    <source>
        <dbReference type="Pfam" id="PF07195"/>
    </source>
</evidence>
<evidence type="ECO:0000256" key="4">
    <source>
        <dbReference type="ARBA" id="ARBA00023143"/>
    </source>
</evidence>
<gene>
    <name evidence="8" type="ORF">D3P08_25100</name>
</gene>
<organism evidence="8 9">
    <name type="scientific">Paenibacillus nanensis</name>
    <dbReference type="NCBI Taxonomy" id="393251"/>
    <lineage>
        <taxon>Bacteria</taxon>
        <taxon>Bacillati</taxon>
        <taxon>Bacillota</taxon>
        <taxon>Bacilli</taxon>
        <taxon>Bacillales</taxon>
        <taxon>Paenibacillaceae</taxon>
        <taxon>Paenibacillus</taxon>
    </lineage>
</organism>
<dbReference type="GO" id="GO:0007155">
    <property type="term" value="P:cell adhesion"/>
    <property type="evidence" value="ECO:0007669"/>
    <property type="project" value="InterPro"/>
</dbReference>
<dbReference type="GO" id="GO:0009421">
    <property type="term" value="C:bacterial-type flagellum filament cap"/>
    <property type="evidence" value="ECO:0007669"/>
    <property type="project" value="InterPro"/>
</dbReference>
<dbReference type="RefSeq" id="WP_119602873.1">
    <property type="nucleotide sequence ID" value="NZ_QXQA01000023.1"/>
</dbReference>
<dbReference type="PANTHER" id="PTHR30288:SF0">
    <property type="entry name" value="FLAGELLAR HOOK-ASSOCIATED PROTEIN 2"/>
    <property type="match status" value="1"/>
</dbReference>
<evidence type="ECO:0000313" key="8">
    <source>
        <dbReference type="EMBL" id="RIX47303.1"/>
    </source>
</evidence>
<evidence type="ECO:0000256" key="5">
    <source>
        <dbReference type="RuleBase" id="RU362066"/>
    </source>
</evidence>
<comment type="similarity">
    <text evidence="1 5">Belongs to the FliD family.</text>
</comment>
<dbReference type="InterPro" id="IPR003481">
    <property type="entry name" value="FliD_N"/>
</dbReference>
<proteinExistence type="inferred from homology"/>
<evidence type="ECO:0000256" key="2">
    <source>
        <dbReference type="ARBA" id="ARBA00011255"/>
    </source>
</evidence>
<evidence type="ECO:0000256" key="3">
    <source>
        <dbReference type="ARBA" id="ARBA00023054"/>
    </source>
</evidence>
<keyword evidence="8" id="KW-0969">Cilium</keyword>
<accession>A0A3A1UJI4</accession>
<feature type="domain" description="Flagellar hook-associated protein 2 N-terminal" evidence="6">
    <location>
        <begin position="8"/>
        <end position="106"/>
    </location>
</feature>
<evidence type="ECO:0000256" key="1">
    <source>
        <dbReference type="ARBA" id="ARBA00009764"/>
    </source>
</evidence>
<comment type="subunit">
    <text evidence="2 5">Homopentamer.</text>
</comment>
<dbReference type="Pfam" id="PF07195">
    <property type="entry name" value="FliD_C"/>
    <property type="match status" value="1"/>
</dbReference>
<dbReference type="EMBL" id="QXQA01000023">
    <property type="protein sequence ID" value="RIX47303.1"/>
    <property type="molecule type" value="Genomic_DNA"/>
</dbReference>
<reference evidence="8 9" key="1">
    <citation type="submission" date="2018-09" db="EMBL/GenBank/DDBJ databases">
        <title>Paenibacillus aracenensis nov. sp. isolated from a cave in southern Spain.</title>
        <authorList>
            <person name="Jurado V."/>
            <person name="Gutierrez-Patricio S."/>
            <person name="Gonzalez-Pimentel J.L."/>
            <person name="Miller A.Z."/>
            <person name="Laiz L."/>
            <person name="Saiz-Jimenez C."/>
        </authorList>
    </citation>
    <scope>NUCLEOTIDE SEQUENCE [LARGE SCALE GENOMIC DNA]</scope>
    <source>
        <strain evidence="8 9">DSM 22867</strain>
    </source>
</reference>
<comment type="subcellular location">
    <subcellularLocation>
        <location evidence="5">Secreted</location>
    </subcellularLocation>
    <subcellularLocation>
        <location evidence="5">Bacterial flagellum</location>
    </subcellularLocation>
</comment>
<feature type="domain" description="Flagellar hook-associated protein 2 C-terminal" evidence="7">
    <location>
        <begin position="223"/>
        <end position="484"/>
    </location>
</feature>
<dbReference type="AlphaFoldDB" id="A0A3A1UJI4"/>
<evidence type="ECO:0000313" key="9">
    <source>
        <dbReference type="Proteomes" id="UP000266482"/>
    </source>
</evidence>
<keyword evidence="8" id="KW-0966">Cell projection</keyword>
<keyword evidence="3" id="KW-0175">Coiled coil</keyword>
<dbReference type="OrthoDB" id="9776025at2"/>
<dbReference type="InterPro" id="IPR010810">
    <property type="entry name" value="Flagellin_hook_IN_motif"/>
</dbReference>
<dbReference type="Pfam" id="PF07196">
    <property type="entry name" value="Flagellin_IN"/>
    <property type="match status" value="1"/>
</dbReference>
<dbReference type="PANTHER" id="PTHR30288">
    <property type="entry name" value="FLAGELLAR CAP/ASSEMBLY PROTEIN FLID"/>
    <property type="match status" value="1"/>
</dbReference>
<dbReference type="GO" id="GO:0009424">
    <property type="term" value="C:bacterial-type flagellum hook"/>
    <property type="evidence" value="ECO:0007669"/>
    <property type="project" value="UniProtKB-UniRule"/>
</dbReference>
<dbReference type="InterPro" id="IPR010809">
    <property type="entry name" value="FliD_C"/>
</dbReference>
<evidence type="ECO:0000259" key="6">
    <source>
        <dbReference type="Pfam" id="PF02465"/>
    </source>
</evidence>
<protein>
    <recommendedName>
        <fullName evidence="5">Flagellar hook-associated protein 2</fullName>
        <shortName evidence="5">HAP2</shortName>
    </recommendedName>
    <alternativeName>
        <fullName evidence="5">Flagellar cap protein</fullName>
    </alternativeName>
</protein>